<proteinExistence type="predicted"/>
<evidence type="ECO:0000313" key="2">
    <source>
        <dbReference type="EMBL" id="RKQ17316.1"/>
    </source>
</evidence>
<dbReference type="Pfam" id="PF05193">
    <property type="entry name" value="Peptidase_M16_C"/>
    <property type="match status" value="1"/>
</dbReference>
<feature type="domain" description="Peptidase M16 C-terminal" evidence="1">
    <location>
        <begin position="189"/>
        <end position="357"/>
    </location>
</feature>
<protein>
    <submittedName>
        <fullName evidence="2">Insulinase family protein</fullName>
    </submittedName>
</protein>
<dbReference type="SUPFAM" id="SSF63411">
    <property type="entry name" value="LuxS/MPP-like metallohydrolase"/>
    <property type="match status" value="2"/>
</dbReference>
<dbReference type="InterPro" id="IPR007863">
    <property type="entry name" value="Peptidase_M16_C"/>
</dbReference>
<accession>A0A494Z453</accession>
<gene>
    <name evidence="2" type="ORF">D8M05_04615</name>
</gene>
<dbReference type="OrthoDB" id="9762085at2"/>
<evidence type="ECO:0000313" key="3">
    <source>
        <dbReference type="Proteomes" id="UP000281813"/>
    </source>
</evidence>
<dbReference type="Gene3D" id="3.30.830.10">
    <property type="entry name" value="Metalloenzyme, LuxS/M16 peptidase-like"/>
    <property type="match status" value="2"/>
</dbReference>
<dbReference type="RefSeq" id="WP_121129124.1">
    <property type="nucleotide sequence ID" value="NZ_JBHUFK010000024.1"/>
</dbReference>
<keyword evidence="3" id="KW-1185">Reference proteome</keyword>
<dbReference type="InterPro" id="IPR050361">
    <property type="entry name" value="MPP/UQCRC_Complex"/>
</dbReference>
<dbReference type="GO" id="GO:0046872">
    <property type="term" value="F:metal ion binding"/>
    <property type="evidence" value="ECO:0007669"/>
    <property type="project" value="InterPro"/>
</dbReference>
<name>A0A494Z453_9BACI</name>
<comment type="caution">
    <text evidence="2">The sequence shown here is derived from an EMBL/GenBank/DDBJ whole genome shotgun (WGS) entry which is preliminary data.</text>
</comment>
<dbReference type="EMBL" id="RBZO01000005">
    <property type="protein sequence ID" value="RKQ17316.1"/>
    <property type="molecule type" value="Genomic_DNA"/>
</dbReference>
<dbReference type="NCBIfam" id="NF047422">
    <property type="entry name" value="YfmF_fam"/>
    <property type="match status" value="1"/>
</dbReference>
<dbReference type="AlphaFoldDB" id="A0A494Z453"/>
<dbReference type="PANTHER" id="PTHR11851">
    <property type="entry name" value="METALLOPROTEASE"/>
    <property type="match status" value="1"/>
</dbReference>
<dbReference type="PANTHER" id="PTHR11851:SF186">
    <property type="entry name" value="INACTIVE METALLOPROTEASE YMFF-RELATED"/>
    <property type="match status" value="1"/>
</dbReference>
<reference evidence="2 3" key="1">
    <citation type="journal article" date="2015" name="Antonie Van Leeuwenhoek">
        <title>Oceanobacillus bengalensis sp. nov., a bacterium isolated from seawater of the Bay of Bengal.</title>
        <authorList>
            <person name="Yongchang O."/>
            <person name="Xiang W."/>
            <person name="Wang G."/>
        </authorList>
    </citation>
    <scope>NUCLEOTIDE SEQUENCE [LARGE SCALE GENOMIC DNA]</scope>
    <source>
        <strain evidence="2 3">MCCC 1K00260</strain>
    </source>
</reference>
<evidence type="ECO:0000259" key="1">
    <source>
        <dbReference type="Pfam" id="PF05193"/>
    </source>
</evidence>
<sequence length="428" mass="48988">MQPITEKYLKEKGLRIHFIQSKKYKTVNIVAKLKAPLEKETVTKRALLPYILKQGTKNYPSRKDLQLKLDDLYGAVLAVNGGKKGENHLISLRLEIANPKFIPEAQTIIKDGIELFSEILFHPNVRGNAFDEKVFEREKDTLKQKIHAVKDDKMQYANTRLIDEMCKDEPYGLHVHGYEEELARMTSIELYEYYKTRLTEDQLDIYVLGDFNEDEVLTQLKSSFNWEGTGSNVQVSSKQEQSNESHEVIEKDNIGQAKLHIGYRTNVRYKDDDYAALQVFNGLFGGFPSSKLFINVREKNSLAYYASSRMESHKGLLFVFSGIAPSDFEKARDIIREQMTAMKQGDFTDKELNETKDLIINQLLETMDHSQGLIELLYQQVIGEKELAPDDLIAAIKNVTKDQVVQVAQKIKEDTVYLLTSEGGQGNE</sequence>
<organism evidence="2 3">
    <name type="scientific">Oceanobacillus bengalensis</name>
    <dbReference type="NCBI Taxonomy" id="1435466"/>
    <lineage>
        <taxon>Bacteria</taxon>
        <taxon>Bacillati</taxon>
        <taxon>Bacillota</taxon>
        <taxon>Bacilli</taxon>
        <taxon>Bacillales</taxon>
        <taxon>Bacillaceae</taxon>
        <taxon>Oceanobacillus</taxon>
    </lineage>
</organism>
<dbReference type="InterPro" id="IPR011249">
    <property type="entry name" value="Metalloenz_LuxS/M16"/>
</dbReference>
<dbReference type="Proteomes" id="UP000281813">
    <property type="component" value="Unassembled WGS sequence"/>
</dbReference>